<reference evidence="2 3" key="1">
    <citation type="submission" date="2016-10" db="EMBL/GenBank/DDBJ databases">
        <authorList>
            <person name="de Groot N.N."/>
        </authorList>
    </citation>
    <scope>NUCLEOTIDE SEQUENCE [LARGE SCALE GENOMIC DNA]</scope>
    <source>
        <strain evidence="2 3">DSM 44993</strain>
    </source>
</reference>
<name>A0A1H8YPV4_9PSEU</name>
<organism evidence="2 3">
    <name type="scientific">Amycolatopsis saalfeldensis</name>
    <dbReference type="NCBI Taxonomy" id="394193"/>
    <lineage>
        <taxon>Bacteria</taxon>
        <taxon>Bacillati</taxon>
        <taxon>Actinomycetota</taxon>
        <taxon>Actinomycetes</taxon>
        <taxon>Pseudonocardiales</taxon>
        <taxon>Pseudonocardiaceae</taxon>
        <taxon>Amycolatopsis</taxon>
    </lineage>
</organism>
<dbReference type="EMBL" id="FOEF01000041">
    <property type="protein sequence ID" value="SEP54255.1"/>
    <property type="molecule type" value="Genomic_DNA"/>
</dbReference>
<protein>
    <recommendedName>
        <fullName evidence="4">DUF4260 domain-containing protein</fullName>
    </recommendedName>
</protein>
<dbReference type="Proteomes" id="UP000198582">
    <property type="component" value="Unassembled WGS sequence"/>
</dbReference>
<evidence type="ECO:0000313" key="3">
    <source>
        <dbReference type="Proteomes" id="UP000198582"/>
    </source>
</evidence>
<evidence type="ECO:0000313" key="2">
    <source>
        <dbReference type="EMBL" id="SEP54255.1"/>
    </source>
</evidence>
<feature type="transmembrane region" description="Helical" evidence="1">
    <location>
        <begin position="6"/>
        <end position="25"/>
    </location>
</feature>
<dbReference type="STRING" id="394193.SAMN04489732_14112"/>
<keyword evidence="1" id="KW-0812">Transmembrane</keyword>
<dbReference type="AlphaFoldDB" id="A0A1H8YPV4"/>
<evidence type="ECO:0008006" key="4">
    <source>
        <dbReference type="Google" id="ProtNLM"/>
    </source>
</evidence>
<evidence type="ECO:0000256" key="1">
    <source>
        <dbReference type="SAM" id="Phobius"/>
    </source>
</evidence>
<accession>A0A1H8YPV4</accession>
<proteinExistence type="predicted"/>
<dbReference type="InterPro" id="IPR025356">
    <property type="entry name" value="DUF4260"/>
</dbReference>
<keyword evidence="1" id="KW-1133">Transmembrane helix</keyword>
<gene>
    <name evidence="2" type="ORF">SAMN04489732_14112</name>
</gene>
<keyword evidence="1" id="KW-0472">Membrane</keyword>
<sequence>MVYGRPLLWLRIEALATAAAAVVVFTATGQPWWLIPALVLIPDLFALGYLAGPKIGAWCYNLAHSAPLPLGLLGAGYAWHLTALTVAGAVGLVHLGLDRVLKFGLKYDHGFGFTHLGATSNH</sequence>
<feature type="transmembrane region" description="Helical" evidence="1">
    <location>
        <begin position="77"/>
        <end position="97"/>
    </location>
</feature>
<keyword evidence="3" id="KW-1185">Reference proteome</keyword>
<dbReference type="Pfam" id="PF14079">
    <property type="entry name" value="DUF4260"/>
    <property type="match status" value="1"/>
</dbReference>